<protein>
    <submittedName>
        <fullName evidence="2">Uncharacterized protein</fullName>
    </submittedName>
</protein>
<name>A0A4R3Y6J6_9PROT</name>
<organism evidence="2 3">
    <name type="scientific">Sulfurirhabdus autotrophica</name>
    <dbReference type="NCBI Taxonomy" id="1706046"/>
    <lineage>
        <taxon>Bacteria</taxon>
        <taxon>Pseudomonadati</taxon>
        <taxon>Pseudomonadota</taxon>
        <taxon>Betaproteobacteria</taxon>
        <taxon>Nitrosomonadales</taxon>
        <taxon>Sulfuricellaceae</taxon>
        <taxon>Sulfurirhabdus</taxon>
    </lineage>
</organism>
<feature type="transmembrane region" description="Helical" evidence="1">
    <location>
        <begin position="153"/>
        <end position="175"/>
    </location>
</feature>
<proteinExistence type="predicted"/>
<evidence type="ECO:0000313" key="2">
    <source>
        <dbReference type="EMBL" id="TCV87457.1"/>
    </source>
</evidence>
<comment type="caution">
    <text evidence="2">The sequence shown here is derived from an EMBL/GenBank/DDBJ whole genome shotgun (WGS) entry which is preliminary data.</text>
</comment>
<feature type="transmembrane region" description="Helical" evidence="1">
    <location>
        <begin position="12"/>
        <end position="31"/>
    </location>
</feature>
<accession>A0A4R3Y6J6</accession>
<gene>
    <name evidence="2" type="ORF">EDC63_105126</name>
</gene>
<keyword evidence="1" id="KW-0812">Transmembrane</keyword>
<evidence type="ECO:0000256" key="1">
    <source>
        <dbReference type="SAM" id="Phobius"/>
    </source>
</evidence>
<dbReference type="EMBL" id="SMCO01000005">
    <property type="protein sequence ID" value="TCV87457.1"/>
    <property type="molecule type" value="Genomic_DNA"/>
</dbReference>
<keyword evidence="1" id="KW-1133">Transmembrane helix</keyword>
<evidence type="ECO:0000313" key="3">
    <source>
        <dbReference type="Proteomes" id="UP000295367"/>
    </source>
</evidence>
<dbReference type="AlphaFoldDB" id="A0A4R3Y6J6"/>
<keyword evidence="1" id="KW-0472">Membrane</keyword>
<dbReference type="Proteomes" id="UP000295367">
    <property type="component" value="Unassembled WGS sequence"/>
</dbReference>
<keyword evidence="3" id="KW-1185">Reference proteome</keyword>
<sequence length="189" mass="21270">MNVNIFDGSRRIAYLAGGLATAGTLIFAATYDPYISVDYSIARPRGSFQRMKGACPSEAARHYFTTTSSYGKQVSIDLCLFTMPFGKNNDQLVPYKIDEKNMVWGAGSYSSEVSAYERELESRFVLPAEDSKWLEKEISHRYWDNWKESLKNLGIGLAIFAGFVWVVGWITRGFMGIPQGMDKKPSNET</sequence>
<reference evidence="2 3" key="1">
    <citation type="submission" date="2019-03" db="EMBL/GenBank/DDBJ databases">
        <title>Genomic Encyclopedia of Type Strains, Phase IV (KMG-IV): sequencing the most valuable type-strain genomes for metagenomic binning, comparative biology and taxonomic classification.</title>
        <authorList>
            <person name="Goeker M."/>
        </authorList>
    </citation>
    <scope>NUCLEOTIDE SEQUENCE [LARGE SCALE GENOMIC DNA]</scope>
    <source>
        <strain evidence="2 3">DSM 100309</strain>
    </source>
</reference>